<dbReference type="PANTHER" id="PTHR32057:SF14">
    <property type="entry name" value="PROTEIN ADENYLYLTRANSFERASE SELO, MITOCHONDRIAL"/>
    <property type="match status" value="1"/>
</dbReference>
<dbReference type="STRING" id="195064.SAMN05421721_11049"/>
<dbReference type="GO" id="GO:0070733">
    <property type="term" value="F:AMPylase activity"/>
    <property type="evidence" value="ECO:0007669"/>
    <property type="project" value="UniProtKB-EC"/>
</dbReference>
<comment type="similarity">
    <text evidence="1 8">Belongs to the SELO family.</text>
</comment>
<organism evidence="10 11">
    <name type="scientific">Ectothiorhodospira mobilis</name>
    <dbReference type="NCBI Taxonomy" id="195064"/>
    <lineage>
        <taxon>Bacteria</taxon>
        <taxon>Pseudomonadati</taxon>
        <taxon>Pseudomonadota</taxon>
        <taxon>Gammaproteobacteria</taxon>
        <taxon>Chromatiales</taxon>
        <taxon>Ectothiorhodospiraceae</taxon>
        <taxon>Ectothiorhodospira</taxon>
    </lineage>
</organism>
<evidence type="ECO:0000256" key="7">
    <source>
        <dbReference type="ARBA" id="ARBA00022842"/>
    </source>
</evidence>
<evidence type="ECO:0000256" key="2">
    <source>
        <dbReference type="ARBA" id="ARBA00022679"/>
    </source>
</evidence>
<evidence type="ECO:0000313" key="11">
    <source>
        <dbReference type="Proteomes" id="UP000199556"/>
    </source>
</evidence>
<keyword evidence="7 8" id="KW-0460">Magnesium</keyword>
<feature type="binding site" evidence="8">
    <location>
        <position position="98"/>
    </location>
    <ligand>
        <name>ATP</name>
        <dbReference type="ChEBI" id="CHEBI:30616"/>
    </ligand>
</feature>
<dbReference type="AlphaFoldDB" id="A0A1I4RXM1"/>
<dbReference type="InterPro" id="IPR003846">
    <property type="entry name" value="SelO"/>
</dbReference>
<feature type="binding site" evidence="8">
    <location>
        <position position="189"/>
    </location>
    <ligand>
        <name>ATP</name>
        <dbReference type="ChEBI" id="CHEBI:30616"/>
    </ligand>
</feature>
<comment type="catalytic activity">
    <reaction evidence="8">
        <text>L-tyrosyl-[protein] + ATP = O-(5'-adenylyl)-L-tyrosyl-[protein] + diphosphate</text>
        <dbReference type="Rhea" id="RHEA:54288"/>
        <dbReference type="Rhea" id="RHEA-COMP:10136"/>
        <dbReference type="Rhea" id="RHEA-COMP:13846"/>
        <dbReference type="ChEBI" id="CHEBI:30616"/>
        <dbReference type="ChEBI" id="CHEBI:33019"/>
        <dbReference type="ChEBI" id="CHEBI:46858"/>
        <dbReference type="ChEBI" id="CHEBI:83624"/>
        <dbReference type="EC" id="2.7.7.108"/>
    </reaction>
</comment>
<evidence type="ECO:0000256" key="4">
    <source>
        <dbReference type="ARBA" id="ARBA00022723"/>
    </source>
</evidence>
<dbReference type="PANTHER" id="PTHR32057">
    <property type="entry name" value="PROTEIN ADENYLYLTRANSFERASE SELO, MITOCHONDRIAL"/>
    <property type="match status" value="1"/>
</dbReference>
<feature type="binding site" evidence="8">
    <location>
        <position position="131"/>
    </location>
    <ligand>
        <name>ATP</name>
        <dbReference type="ChEBI" id="CHEBI:30616"/>
    </ligand>
</feature>
<dbReference type="EC" id="2.7.7.108" evidence="8"/>
<feature type="binding site" evidence="8">
    <location>
        <position position="99"/>
    </location>
    <ligand>
        <name>ATP</name>
        <dbReference type="ChEBI" id="CHEBI:30616"/>
    </ligand>
</feature>
<dbReference type="Proteomes" id="UP000199556">
    <property type="component" value="Unassembled WGS sequence"/>
</dbReference>
<feature type="active site" description="Proton acceptor" evidence="8">
    <location>
        <position position="258"/>
    </location>
</feature>
<feature type="binding site" evidence="8">
    <location>
        <position position="119"/>
    </location>
    <ligand>
        <name>ATP</name>
        <dbReference type="ChEBI" id="CHEBI:30616"/>
    </ligand>
</feature>
<keyword evidence="8" id="KW-0464">Manganese</keyword>
<feature type="binding site" evidence="8">
    <location>
        <position position="268"/>
    </location>
    <ligand>
        <name>Mg(2+)</name>
        <dbReference type="ChEBI" id="CHEBI:18420"/>
    </ligand>
</feature>
<dbReference type="NCBIfam" id="NF000658">
    <property type="entry name" value="PRK00029.1"/>
    <property type="match status" value="1"/>
</dbReference>
<keyword evidence="2 8" id="KW-0808">Transferase</keyword>
<keyword evidence="3 8" id="KW-0548">Nucleotidyltransferase</keyword>
<dbReference type="RefSeq" id="WP_090485907.1">
    <property type="nucleotide sequence ID" value="NZ_FOUO01000010.1"/>
</dbReference>
<keyword evidence="5 8" id="KW-0547">Nucleotide-binding</keyword>
<feature type="binding site" evidence="8">
    <location>
        <position position="96"/>
    </location>
    <ligand>
        <name>ATP</name>
        <dbReference type="ChEBI" id="CHEBI:30616"/>
    </ligand>
</feature>
<feature type="region of interest" description="Disordered" evidence="9">
    <location>
        <begin position="479"/>
        <end position="498"/>
    </location>
</feature>
<evidence type="ECO:0000256" key="9">
    <source>
        <dbReference type="SAM" id="MobiDB-lite"/>
    </source>
</evidence>
<sequence>MAAHPQPAPLAFPALEQIYAHLPRGFHAPVTPARAPAPRLLVLNTALCRDLGIDPGALTAQAWAGLLSGNRLPRGTEPVAMAYAGHQFGQFVPQLGDGRALLLGEIWDADGGLRDLHLKGAGRTPFSRTGDGRAALGPVLREYLVSEAMHALGIPTTRALGAVATGETVARDTPQPGAILARVAASHIRVGTFEYFAARQDIPALRQLADLTLARHPPREATEDHPYRALLASAVERQARLVAQWMCVGFVHGVMNTDNTALSGETLDYGPCAFLDVYRPGAVFSSIDHHGRYAYGNQPRMAEWNLTRLAECLLPLMDPDPQRAVDRVMPILERFPERIGDYWLEGMRRKLGLEGAEAEDAPLIRDLLELMEREEADFTLTFRHLTTLAGDPEHPAAPPGWSRGEAFASWRDRWQRRLGREPGDAARPARIMARANPVRIPRNHRLEQALESARAGNLGPFMNLLEAVTHPFEDRPQWAVFDTPPEPGERVTRTFCGT</sequence>
<evidence type="ECO:0000313" key="10">
    <source>
        <dbReference type="EMBL" id="SFM56754.1"/>
    </source>
</evidence>
<evidence type="ECO:0000256" key="6">
    <source>
        <dbReference type="ARBA" id="ARBA00022840"/>
    </source>
</evidence>
<accession>A0A1I4RXM1</accession>
<reference evidence="10 11" key="1">
    <citation type="submission" date="2016-10" db="EMBL/GenBank/DDBJ databases">
        <authorList>
            <person name="de Groot N.N."/>
        </authorList>
    </citation>
    <scope>NUCLEOTIDE SEQUENCE [LARGE SCALE GENOMIC DNA]</scope>
    <source>
        <strain evidence="10 11">DSM 4180</strain>
    </source>
</reference>
<protein>
    <recommendedName>
        <fullName evidence="8">Protein nucleotidyltransferase YdiU</fullName>
        <ecNumber evidence="8">2.7.7.-</ecNumber>
    </recommendedName>
    <alternativeName>
        <fullName evidence="8">Protein adenylyltransferase YdiU</fullName>
        <ecNumber evidence="8">2.7.7.108</ecNumber>
    </alternativeName>
    <alternativeName>
        <fullName evidence="8">Protein uridylyltransferase YdiU</fullName>
        <ecNumber evidence="8">2.7.7.-</ecNumber>
    </alternativeName>
</protein>
<keyword evidence="4 8" id="KW-0479">Metal-binding</keyword>
<comment type="function">
    <text evidence="8">Nucleotidyltransferase involved in the post-translational modification of proteins. It can catalyze the addition of adenosine monophosphate (AMP) or uridine monophosphate (UMP) to a protein, resulting in modifications known as AMPylation and UMPylation.</text>
</comment>
<comment type="catalytic activity">
    <reaction evidence="8">
        <text>L-seryl-[protein] + UTP = O-(5'-uridylyl)-L-seryl-[protein] + diphosphate</text>
        <dbReference type="Rhea" id="RHEA:64604"/>
        <dbReference type="Rhea" id="RHEA-COMP:9863"/>
        <dbReference type="Rhea" id="RHEA-COMP:16635"/>
        <dbReference type="ChEBI" id="CHEBI:29999"/>
        <dbReference type="ChEBI" id="CHEBI:33019"/>
        <dbReference type="ChEBI" id="CHEBI:46398"/>
        <dbReference type="ChEBI" id="CHEBI:156051"/>
    </reaction>
</comment>
<dbReference type="OrthoDB" id="9776281at2"/>
<keyword evidence="6 8" id="KW-0067">ATP-binding</keyword>
<dbReference type="GO" id="GO:0030145">
    <property type="term" value="F:manganese ion binding"/>
    <property type="evidence" value="ECO:0007669"/>
    <property type="project" value="UniProtKB-UniRule"/>
</dbReference>
<dbReference type="GO" id="GO:0005524">
    <property type="term" value="F:ATP binding"/>
    <property type="evidence" value="ECO:0007669"/>
    <property type="project" value="UniProtKB-UniRule"/>
</dbReference>
<evidence type="ECO:0000256" key="3">
    <source>
        <dbReference type="ARBA" id="ARBA00022695"/>
    </source>
</evidence>
<dbReference type="GO" id="GO:0000287">
    <property type="term" value="F:magnesium ion binding"/>
    <property type="evidence" value="ECO:0007669"/>
    <property type="project" value="UniProtKB-UniRule"/>
</dbReference>
<feature type="binding site" evidence="8">
    <location>
        <position position="259"/>
    </location>
    <ligand>
        <name>Mg(2+)</name>
        <dbReference type="ChEBI" id="CHEBI:18420"/>
    </ligand>
</feature>
<feature type="binding site" evidence="8">
    <location>
        <position position="268"/>
    </location>
    <ligand>
        <name>ATP</name>
        <dbReference type="ChEBI" id="CHEBI:30616"/>
    </ligand>
</feature>
<feature type="binding site" evidence="8">
    <location>
        <position position="132"/>
    </location>
    <ligand>
        <name>ATP</name>
        <dbReference type="ChEBI" id="CHEBI:30616"/>
    </ligand>
</feature>
<evidence type="ECO:0000256" key="5">
    <source>
        <dbReference type="ARBA" id="ARBA00022741"/>
    </source>
</evidence>
<comment type="catalytic activity">
    <reaction evidence="8">
        <text>L-seryl-[protein] + ATP = 3-O-(5'-adenylyl)-L-seryl-[protein] + diphosphate</text>
        <dbReference type="Rhea" id="RHEA:58120"/>
        <dbReference type="Rhea" id="RHEA-COMP:9863"/>
        <dbReference type="Rhea" id="RHEA-COMP:15073"/>
        <dbReference type="ChEBI" id="CHEBI:29999"/>
        <dbReference type="ChEBI" id="CHEBI:30616"/>
        <dbReference type="ChEBI" id="CHEBI:33019"/>
        <dbReference type="ChEBI" id="CHEBI:142516"/>
        <dbReference type="EC" id="2.7.7.108"/>
    </reaction>
</comment>
<dbReference type="EC" id="2.7.7.-" evidence="8"/>
<dbReference type="EMBL" id="FOUO01000010">
    <property type="protein sequence ID" value="SFM56754.1"/>
    <property type="molecule type" value="Genomic_DNA"/>
</dbReference>
<evidence type="ECO:0000256" key="1">
    <source>
        <dbReference type="ARBA" id="ARBA00009747"/>
    </source>
</evidence>
<comment type="catalytic activity">
    <reaction evidence="8">
        <text>L-tyrosyl-[protein] + UTP = O-(5'-uridylyl)-L-tyrosyl-[protein] + diphosphate</text>
        <dbReference type="Rhea" id="RHEA:83887"/>
        <dbReference type="Rhea" id="RHEA-COMP:10136"/>
        <dbReference type="Rhea" id="RHEA-COMP:20238"/>
        <dbReference type="ChEBI" id="CHEBI:33019"/>
        <dbReference type="ChEBI" id="CHEBI:46398"/>
        <dbReference type="ChEBI" id="CHEBI:46858"/>
        <dbReference type="ChEBI" id="CHEBI:90602"/>
    </reaction>
</comment>
<keyword evidence="11" id="KW-1185">Reference proteome</keyword>
<comment type="catalytic activity">
    <reaction evidence="8">
        <text>L-threonyl-[protein] + ATP = 3-O-(5'-adenylyl)-L-threonyl-[protein] + diphosphate</text>
        <dbReference type="Rhea" id="RHEA:54292"/>
        <dbReference type="Rhea" id="RHEA-COMP:11060"/>
        <dbReference type="Rhea" id="RHEA-COMP:13847"/>
        <dbReference type="ChEBI" id="CHEBI:30013"/>
        <dbReference type="ChEBI" id="CHEBI:30616"/>
        <dbReference type="ChEBI" id="CHEBI:33019"/>
        <dbReference type="ChEBI" id="CHEBI:138113"/>
        <dbReference type="EC" id="2.7.7.108"/>
    </reaction>
</comment>
<dbReference type="Pfam" id="PF02696">
    <property type="entry name" value="SelO"/>
    <property type="match status" value="1"/>
</dbReference>
<comment type="catalytic activity">
    <reaction evidence="8">
        <text>L-histidyl-[protein] + UTP = N(tele)-(5'-uridylyl)-L-histidyl-[protein] + diphosphate</text>
        <dbReference type="Rhea" id="RHEA:83891"/>
        <dbReference type="Rhea" id="RHEA-COMP:9745"/>
        <dbReference type="Rhea" id="RHEA-COMP:20239"/>
        <dbReference type="ChEBI" id="CHEBI:29979"/>
        <dbReference type="ChEBI" id="CHEBI:33019"/>
        <dbReference type="ChEBI" id="CHEBI:46398"/>
        <dbReference type="ChEBI" id="CHEBI:233474"/>
    </reaction>
</comment>
<proteinExistence type="inferred from homology"/>
<dbReference type="HAMAP" id="MF_00692">
    <property type="entry name" value="SelO"/>
    <property type="match status" value="1"/>
</dbReference>
<feature type="binding site" evidence="8">
    <location>
        <position position="182"/>
    </location>
    <ligand>
        <name>ATP</name>
        <dbReference type="ChEBI" id="CHEBI:30616"/>
    </ligand>
</feature>
<gene>
    <name evidence="8" type="primary">ydiU</name>
    <name evidence="8" type="synonym">selO</name>
    <name evidence="10" type="ORF">SAMN05421721_11049</name>
</gene>
<evidence type="ECO:0000256" key="8">
    <source>
        <dbReference type="HAMAP-Rule" id="MF_00692"/>
    </source>
</evidence>
<comment type="cofactor">
    <cofactor evidence="8">
        <name>Mg(2+)</name>
        <dbReference type="ChEBI" id="CHEBI:18420"/>
    </cofactor>
    <cofactor evidence="8">
        <name>Mn(2+)</name>
        <dbReference type="ChEBI" id="CHEBI:29035"/>
    </cofactor>
</comment>
<name>A0A1I4RXM1_ECTMO</name>